<feature type="transmembrane region" description="Helical" evidence="1">
    <location>
        <begin position="55"/>
        <end position="73"/>
    </location>
</feature>
<sequence>AIMLGGGRFAQLFFEPFLNNRSSKKGYLLGGINARIFALGGMALLFYFSPNINDVFIILSIFILISLFSFSGYSQI</sequence>
<evidence type="ECO:0000256" key="1">
    <source>
        <dbReference type="SAM" id="Phobius"/>
    </source>
</evidence>
<proteinExistence type="predicted"/>
<name>X1RCV2_9ZZZZ</name>
<dbReference type="AlphaFoldDB" id="X1RCV2"/>
<accession>X1RCV2</accession>
<dbReference type="EMBL" id="BARW01006616">
    <property type="protein sequence ID" value="GAI78403.1"/>
    <property type="molecule type" value="Genomic_DNA"/>
</dbReference>
<protein>
    <submittedName>
        <fullName evidence="2">Uncharacterized protein</fullName>
    </submittedName>
</protein>
<feature type="transmembrane region" description="Helical" evidence="1">
    <location>
        <begin position="27"/>
        <end position="49"/>
    </location>
</feature>
<keyword evidence="1" id="KW-1133">Transmembrane helix</keyword>
<keyword evidence="1" id="KW-0472">Membrane</keyword>
<keyword evidence="1" id="KW-0812">Transmembrane</keyword>
<feature type="non-terminal residue" evidence="2">
    <location>
        <position position="1"/>
    </location>
</feature>
<comment type="caution">
    <text evidence="2">The sequence shown here is derived from an EMBL/GenBank/DDBJ whole genome shotgun (WGS) entry which is preliminary data.</text>
</comment>
<gene>
    <name evidence="2" type="ORF">S12H4_13898</name>
</gene>
<evidence type="ECO:0000313" key="2">
    <source>
        <dbReference type="EMBL" id="GAI78403.1"/>
    </source>
</evidence>
<reference evidence="2" key="1">
    <citation type="journal article" date="2014" name="Front. Microbiol.">
        <title>High frequency of phylogenetically diverse reductive dehalogenase-homologous genes in deep subseafloor sedimentary metagenomes.</title>
        <authorList>
            <person name="Kawai M."/>
            <person name="Futagami T."/>
            <person name="Toyoda A."/>
            <person name="Takaki Y."/>
            <person name="Nishi S."/>
            <person name="Hori S."/>
            <person name="Arai W."/>
            <person name="Tsubouchi T."/>
            <person name="Morono Y."/>
            <person name="Uchiyama I."/>
            <person name="Ito T."/>
            <person name="Fujiyama A."/>
            <person name="Inagaki F."/>
            <person name="Takami H."/>
        </authorList>
    </citation>
    <scope>NUCLEOTIDE SEQUENCE</scope>
    <source>
        <strain evidence="2">Expedition CK06-06</strain>
    </source>
</reference>
<organism evidence="2">
    <name type="scientific">marine sediment metagenome</name>
    <dbReference type="NCBI Taxonomy" id="412755"/>
    <lineage>
        <taxon>unclassified sequences</taxon>
        <taxon>metagenomes</taxon>
        <taxon>ecological metagenomes</taxon>
    </lineage>
</organism>